<evidence type="ECO:0000313" key="1">
    <source>
        <dbReference type="EMBL" id="EXI78112.1"/>
    </source>
</evidence>
<gene>
    <name evidence="1" type="ORF">AW10_03302</name>
</gene>
<proteinExistence type="predicted"/>
<sequence>MTGDLKERSATGQQASDFGRDHDIAKLYRGHGFSFVQQGTWRSSAECHQVAMLVPEARRLRTAIAILPAEPGGSGARAEHPVVQRQYVGLVFENDIPTAEGQFANAHALVKIHHAVSHACFKVTTPCSTPCCVTSRLMLWSARS</sequence>
<dbReference type="Proteomes" id="UP000021816">
    <property type="component" value="Unassembled WGS sequence"/>
</dbReference>
<accession>A0A011PM69</accession>
<reference evidence="1 2" key="1">
    <citation type="submission" date="2014-02" db="EMBL/GenBank/DDBJ databases">
        <title>Expanding our view of genomic diversity in Candidatus Accumulibacter clades.</title>
        <authorList>
            <person name="Skennerton C.T."/>
            <person name="Barr J.J."/>
            <person name="Slater F.R."/>
            <person name="Bond P.L."/>
            <person name="Tyson G.W."/>
        </authorList>
    </citation>
    <scope>NUCLEOTIDE SEQUENCE [LARGE SCALE GENOMIC DNA]</scope>
    <source>
        <strain evidence="2">BA-92</strain>
    </source>
</reference>
<name>A0A011PM69_9PROT</name>
<protein>
    <submittedName>
        <fullName evidence="1">Uncharacterized protein</fullName>
    </submittedName>
</protein>
<evidence type="ECO:0000313" key="2">
    <source>
        <dbReference type="Proteomes" id="UP000021816"/>
    </source>
</evidence>
<dbReference type="AlphaFoldDB" id="A0A011PM69"/>
<dbReference type="EMBL" id="JEMX01000079">
    <property type="protein sequence ID" value="EXI78112.1"/>
    <property type="molecule type" value="Genomic_DNA"/>
</dbReference>
<comment type="caution">
    <text evidence="1">The sequence shown here is derived from an EMBL/GenBank/DDBJ whole genome shotgun (WGS) entry which is preliminary data.</text>
</comment>
<organism evidence="1 2">
    <name type="scientific">Candidatus Accumulibacter appositus</name>
    <dbReference type="NCBI Taxonomy" id="1454003"/>
    <lineage>
        <taxon>Bacteria</taxon>
        <taxon>Pseudomonadati</taxon>
        <taxon>Pseudomonadota</taxon>
        <taxon>Betaproteobacteria</taxon>
        <taxon>Candidatus Accumulibacter</taxon>
    </lineage>
</organism>